<dbReference type="Proteomes" id="UP001183582">
    <property type="component" value="Unassembled WGS sequence"/>
</dbReference>
<feature type="transmembrane region" description="Helical" evidence="2">
    <location>
        <begin position="52"/>
        <end position="79"/>
    </location>
</feature>
<evidence type="ECO:0000313" key="4">
    <source>
        <dbReference type="Proteomes" id="UP001183582"/>
    </source>
</evidence>
<keyword evidence="2" id="KW-0812">Transmembrane</keyword>
<feature type="region of interest" description="Disordered" evidence="1">
    <location>
        <begin position="109"/>
        <end position="161"/>
    </location>
</feature>
<evidence type="ECO:0000313" key="3">
    <source>
        <dbReference type="EMBL" id="MDS0246008.1"/>
    </source>
</evidence>
<name>A0AAJ2HMW5_9MICO</name>
<dbReference type="EMBL" id="JAHWXH010000002">
    <property type="protein sequence ID" value="MDS0246008.1"/>
    <property type="molecule type" value="Genomic_DNA"/>
</dbReference>
<dbReference type="RefSeq" id="WP_310891648.1">
    <property type="nucleotide sequence ID" value="NZ_BAAAGR010000002.1"/>
</dbReference>
<feature type="transmembrane region" description="Helical" evidence="2">
    <location>
        <begin position="12"/>
        <end position="32"/>
    </location>
</feature>
<protein>
    <recommendedName>
        <fullName evidence="5">Dinucleotide-utilizing enzyme</fullName>
    </recommendedName>
</protein>
<proteinExistence type="predicted"/>
<sequence length="161" mass="15806">MTTRPPLARSIPFWVLLVGSVATTAVGAWLVSDRLGVMTATLNDGTATGVEVYVGQSVAVLGAILIGAGVIGILLALAVAAAASLRPHAGVAAPPAYVAPATATPTVLADVTDEPVTPAPSADAAELDDDAARDGVAPGAADAGEAPTAEDVDLEKASTSR</sequence>
<reference evidence="3 4" key="1">
    <citation type="submission" date="2021-06" db="EMBL/GenBank/DDBJ databases">
        <title>Genome-based taxonomic framework of Microbacterium strains isolated from marine environment, the description of four new species and reclassification of four preexisting species.</title>
        <authorList>
            <person name="Lee S.D."/>
            <person name="Kim S.-M."/>
            <person name="Byeon Y.-S."/>
            <person name="Yang H.L."/>
            <person name="Kim I.S."/>
        </authorList>
    </citation>
    <scope>NUCLEOTIDE SEQUENCE [LARGE SCALE GENOMIC DNA]</scope>
    <source>
        <strain evidence="3 4">KACC 20514</strain>
    </source>
</reference>
<gene>
    <name evidence="3" type="ORF">KZC50_10345</name>
</gene>
<dbReference type="GeneID" id="301458634"/>
<dbReference type="AlphaFoldDB" id="A0AAJ2HMW5"/>
<comment type="caution">
    <text evidence="3">The sequence shown here is derived from an EMBL/GenBank/DDBJ whole genome shotgun (WGS) entry which is preliminary data.</text>
</comment>
<organism evidence="3 4">
    <name type="scientific">Microbacterium aurantiacum</name>
    <dbReference type="NCBI Taxonomy" id="162393"/>
    <lineage>
        <taxon>Bacteria</taxon>
        <taxon>Bacillati</taxon>
        <taxon>Actinomycetota</taxon>
        <taxon>Actinomycetes</taxon>
        <taxon>Micrococcales</taxon>
        <taxon>Microbacteriaceae</taxon>
        <taxon>Microbacterium</taxon>
    </lineage>
</organism>
<evidence type="ECO:0000256" key="1">
    <source>
        <dbReference type="SAM" id="MobiDB-lite"/>
    </source>
</evidence>
<keyword evidence="2" id="KW-0472">Membrane</keyword>
<evidence type="ECO:0000256" key="2">
    <source>
        <dbReference type="SAM" id="Phobius"/>
    </source>
</evidence>
<accession>A0AAJ2HMW5</accession>
<evidence type="ECO:0008006" key="5">
    <source>
        <dbReference type="Google" id="ProtNLM"/>
    </source>
</evidence>
<keyword evidence="2" id="KW-1133">Transmembrane helix</keyword>